<evidence type="ECO:0000259" key="2">
    <source>
        <dbReference type="Pfam" id="PF01551"/>
    </source>
</evidence>
<feature type="domain" description="M23ase beta-sheet core" evidence="2">
    <location>
        <begin position="137"/>
        <end position="172"/>
    </location>
</feature>
<protein>
    <submittedName>
        <fullName evidence="3">M23 family metallopeptidase</fullName>
    </submittedName>
</protein>
<reference evidence="3 4" key="1">
    <citation type="submission" date="2021-01" db="EMBL/GenBank/DDBJ databases">
        <title>Carboxyliciviraga sp.nov., isolated from coastal sediments.</title>
        <authorList>
            <person name="Lu D."/>
            <person name="Zhang T."/>
        </authorList>
    </citation>
    <scope>NUCLEOTIDE SEQUENCE [LARGE SCALE GENOMIC DNA]</scope>
    <source>
        <strain evidence="3 4">N1Y132</strain>
    </source>
</reference>
<dbReference type="RefSeq" id="WP_200466756.1">
    <property type="nucleotide sequence ID" value="NZ_JAENRR010000074.1"/>
</dbReference>
<name>A0ABS1HPC3_9BACT</name>
<keyword evidence="1" id="KW-0732">Signal</keyword>
<dbReference type="InterPro" id="IPR011055">
    <property type="entry name" value="Dup_hybrid_motif"/>
</dbReference>
<dbReference type="InterPro" id="IPR050570">
    <property type="entry name" value="Cell_wall_metabolism_enzyme"/>
</dbReference>
<organism evidence="3 4">
    <name type="scientific">Carboxylicivirga marina</name>
    <dbReference type="NCBI Taxonomy" id="2800988"/>
    <lineage>
        <taxon>Bacteria</taxon>
        <taxon>Pseudomonadati</taxon>
        <taxon>Bacteroidota</taxon>
        <taxon>Bacteroidia</taxon>
        <taxon>Marinilabiliales</taxon>
        <taxon>Marinilabiliaceae</taxon>
        <taxon>Carboxylicivirga</taxon>
    </lineage>
</organism>
<comment type="caution">
    <text evidence="3">The sequence shown here is derived from an EMBL/GenBank/DDBJ whole genome shotgun (WGS) entry which is preliminary data.</text>
</comment>
<accession>A0ABS1HPC3</accession>
<dbReference type="Gene3D" id="2.70.70.10">
    <property type="entry name" value="Glucose Permease (Domain IIA)"/>
    <property type="match status" value="1"/>
</dbReference>
<dbReference type="SUPFAM" id="SSF51261">
    <property type="entry name" value="Duplicated hybrid motif"/>
    <property type="match status" value="1"/>
</dbReference>
<dbReference type="Pfam" id="PF01551">
    <property type="entry name" value="Peptidase_M23"/>
    <property type="match status" value="2"/>
</dbReference>
<dbReference type="Proteomes" id="UP000605676">
    <property type="component" value="Unassembled WGS sequence"/>
</dbReference>
<dbReference type="PANTHER" id="PTHR21666">
    <property type="entry name" value="PEPTIDASE-RELATED"/>
    <property type="match status" value="1"/>
</dbReference>
<sequence>MKQFALLLVWVLAVQQIIVAQKTDTERFVKPMKIKPSVSGSFGELRSNHFHSGLDLTTNRKTGYRIYASDKGYVSRIKVSPYGYGKAIYIDHDGGYTTVYAHLERYSERIDSLIRAKQYEQKSFAIELFFKSGEIDIERGEVIGYSGNSGSSGGPHLHYEVRDKASQKPMNPLFFRDDIMDDVRPQVQGMKLYCLSDDATIGGKRKDHYSSTVFYDRAFHPKGSTIFKAHGKIGVGVQVLDYLSDSWRKCGISTIDLYVNDSLVYAFKIDKFSFAETRYINSHIDYAEKVKSGKVIQKSFVDPNNRLSLYKTKNAYCADIKPGDKKIFKYVIEDFSKNRSVLAFTINGEAPPTQAKAKDNSLISVKYNETFAIDTLGLQLEISAKTFYTDINMLIHKEEREGMIAPVYIIGDKHIPLHRSMTISLPIPDSLLKYDDKLLVAGISSNSKTYSVGGKLKDDRLSVSTRGFGRFTLAVDTIAPSIKLRKAPENNHYGGRQTIQLIINDTFSGIKSYECLIDDQWALFEYDAKNYRLTGTFKHMPFLSKGKHNLKVMVEDNAGNKSIKEFNFIK</sequence>
<evidence type="ECO:0000313" key="4">
    <source>
        <dbReference type="Proteomes" id="UP000605676"/>
    </source>
</evidence>
<feature type="domain" description="M23ase beta-sheet core" evidence="2">
    <location>
        <begin position="50"/>
        <end position="112"/>
    </location>
</feature>
<evidence type="ECO:0000256" key="1">
    <source>
        <dbReference type="ARBA" id="ARBA00022729"/>
    </source>
</evidence>
<evidence type="ECO:0000313" key="3">
    <source>
        <dbReference type="EMBL" id="MBK3519537.1"/>
    </source>
</evidence>
<dbReference type="InterPro" id="IPR016047">
    <property type="entry name" value="M23ase_b-sheet_dom"/>
</dbReference>
<gene>
    <name evidence="3" type="ORF">JIV24_19475</name>
</gene>
<dbReference type="PANTHER" id="PTHR21666:SF289">
    <property type="entry name" value="L-ALA--D-GLU ENDOPEPTIDASE"/>
    <property type="match status" value="1"/>
</dbReference>
<proteinExistence type="predicted"/>
<keyword evidence="4" id="KW-1185">Reference proteome</keyword>
<dbReference type="EMBL" id="JAENRR010000074">
    <property type="protein sequence ID" value="MBK3519537.1"/>
    <property type="molecule type" value="Genomic_DNA"/>
</dbReference>
<dbReference type="CDD" id="cd12797">
    <property type="entry name" value="M23_peptidase"/>
    <property type="match status" value="1"/>
</dbReference>